<keyword evidence="1" id="KW-0812">Transmembrane</keyword>
<evidence type="ECO:0000256" key="1">
    <source>
        <dbReference type="SAM" id="Phobius"/>
    </source>
</evidence>
<keyword evidence="3" id="KW-1185">Reference proteome</keyword>
<evidence type="ECO:0000313" key="2">
    <source>
        <dbReference type="EMBL" id="MEY8765021.1"/>
    </source>
</evidence>
<sequence length="61" mass="6487">MSDTAIIVISISVCITALCLTAMVIVGTYLKDKLVIKGKSSIGKLTENEISITAEDKNSKN</sequence>
<keyword evidence="1" id="KW-1133">Transmembrane helix</keyword>
<organism evidence="2 3">
    <name type="scientific">Clostridium lapidicellarium</name>
    <dbReference type="NCBI Taxonomy" id="3240931"/>
    <lineage>
        <taxon>Bacteria</taxon>
        <taxon>Bacillati</taxon>
        <taxon>Bacillota</taxon>
        <taxon>Clostridia</taxon>
        <taxon>Eubacteriales</taxon>
        <taxon>Clostridiaceae</taxon>
        <taxon>Clostridium</taxon>
    </lineage>
</organism>
<feature type="transmembrane region" description="Helical" evidence="1">
    <location>
        <begin position="6"/>
        <end position="30"/>
    </location>
</feature>
<name>A0ABV4E1I8_9CLOT</name>
<gene>
    <name evidence="2" type="ORF">AB8S09_15475</name>
</gene>
<protein>
    <submittedName>
        <fullName evidence="2">Uncharacterized protein</fullName>
    </submittedName>
</protein>
<proteinExistence type="predicted"/>
<keyword evidence="1" id="KW-0472">Membrane</keyword>
<dbReference type="Proteomes" id="UP001565220">
    <property type="component" value="Unassembled WGS sequence"/>
</dbReference>
<dbReference type="EMBL" id="JBGFFE010000042">
    <property type="protein sequence ID" value="MEY8765021.1"/>
    <property type="molecule type" value="Genomic_DNA"/>
</dbReference>
<dbReference type="RefSeq" id="WP_369869506.1">
    <property type="nucleotide sequence ID" value="NZ_JBGFFE010000042.1"/>
</dbReference>
<accession>A0ABV4E1I8</accession>
<reference evidence="2 3" key="1">
    <citation type="submission" date="2024-08" db="EMBL/GenBank/DDBJ databases">
        <title>Clostridium lapicellarii sp. nov., and Clostridium renhuaiense sp. nov., two species isolated from the mud in a fermentation cellar used for producing sauce-flavour Chinese liquors.</title>
        <authorList>
            <person name="Yang F."/>
            <person name="Wang H."/>
            <person name="Chen L.Q."/>
            <person name="Zhou N."/>
            <person name="Lu J.J."/>
            <person name="Pu X.X."/>
            <person name="Wan B."/>
            <person name="Wang L."/>
            <person name="Liu S.J."/>
        </authorList>
    </citation>
    <scope>NUCLEOTIDE SEQUENCE [LARGE SCALE GENOMIC DNA]</scope>
    <source>
        <strain evidence="2 3">MT-113</strain>
    </source>
</reference>
<evidence type="ECO:0000313" key="3">
    <source>
        <dbReference type="Proteomes" id="UP001565220"/>
    </source>
</evidence>
<comment type="caution">
    <text evidence="2">The sequence shown here is derived from an EMBL/GenBank/DDBJ whole genome shotgun (WGS) entry which is preliminary data.</text>
</comment>